<keyword evidence="4 5" id="KW-0472">Membrane</keyword>
<name>A0A1T4KTF7_9BACT</name>
<feature type="transmembrane region" description="Helical" evidence="5">
    <location>
        <begin position="93"/>
        <end position="116"/>
    </location>
</feature>
<evidence type="ECO:0000256" key="4">
    <source>
        <dbReference type="ARBA" id="ARBA00023136"/>
    </source>
</evidence>
<keyword evidence="3 5" id="KW-1133">Transmembrane helix</keyword>
<dbReference type="GO" id="GO:0016020">
    <property type="term" value="C:membrane"/>
    <property type="evidence" value="ECO:0007669"/>
    <property type="project" value="UniProtKB-SubCell"/>
</dbReference>
<evidence type="ECO:0000256" key="1">
    <source>
        <dbReference type="ARBA" id="ARBA00004141"/>
    </source>
</evidence>
<gene>
    <name evidence="6" type="ORF">SAMN02745154_00173</name>
</gene>
<feature type="transmembrane region" description="Helical" evidence="5">
    <location>
        <begin position="227"/>
        <end position="247"/>
    </location>
</feature>
<sequence length="386" mass="44123">MKNLKEKLLKTPLGVNGVALGTMGIATTGIFILDHFQYSSVVRWIEYGVDLRWFQLALQILCITICLFYISLTCIRYSLEPRTIYHEMKIPHVAGMIGVLFLCFCLLGNSFGWIFTTFIADKELRYNLLIAPSIIVFIAVTCQFIYLGFFLKIVLFKKETFKGEAYASWFVPLVGLAISAAYSDNLGDVLPLYYWQIVWFVGFAIFIIMYPFVYFKFLFKPHAKEENIPSMAIFASPANMMAVGFLVSFNPHRNDLGLNMTVFNNAVFYQVISIILFCFGAISVGLYYAILVKSLMMKKYSMTWTSLTFPAAVSATGTIKFAEYFFLKTIDSYSFEGAYWTLIVIGVFLFLTSLALVIFCNIKYGIIMRKIWFPDKTQPIFRKKAA</sequence>
<feature type="transmembrane region" description="Helical" evidence="5">
    <location>
        <begin position="163"/>
        <end position="182"/>
    </location>
</feature>
<reference evidence="7" key="1">
    <citation type="submission" date="2017-02" db="EMBL/GenBank/DDBJ databases">
        <authorList>
            <person name="Varghese N."/>
            <person name="Submissions S."/>
        </authorList>
    </citation>
    <scope>NUCLEOTIDE SEQUENCE [LARGE SCALE GENOMIC DNA]</scope>
    <source>
        <strain evidence="7">ATCC 27862</strain>
    </source>
</reference>
<organism evidence="6 7">
    <name type="scientific">Mycoplasmopsis verecunda</name>
    <dbReference type="NCBI Taxonomy" id="171291"/>
    <lineage>
        <taxon>Bacteria</taxon>
        <taxon>Bacillati</taxon>
        <taxon>Mycoplasmatota</taxon>
        <taxon>Mycoplasmoidales</taxon>
        <taxon>Metamycoplasmataceae</taxon>
        <taxon>Mycoplasmopsis</taxon>
    </lineage>
</organism>
<feature type="transmembrane region" description="Helical" evidence="5">
    <location>
        <begin position="267"/>
        <end position="290"/>
    </location>
</feature>
<dbReference type="EMBL" id="FUXF01000004">
    <property type="protein sequence ID" value="SJZ45673.1"/>
    <property type="molecule type" value="Genomic_DNA"/>
</dbReference>
<evidence type="ECO:0000256" key="2">
    <source>
        <dbReference type="ARBA" id="ARBA00022692"/>
    </source>
</evidence>
<proteinExistence type="predicted"/>
<feature type="transmembrane region" description="Helical" evidence="5">
    <location>
        <begin position="338"/>
        <end position="360"/>
    </location>
</feature>
<dbReference type="Gene3D" id="1.50.10.150">
    <property type="entry name" value="Voltage-dependent anion channel"/>
    <property type="match status" value="1"/>
</dbReference>
<evidence type="ECO:0000256" key="5">
    <source>
        <dbReference type="SAM" id="Phobius"/>
    </source>
</evidence>
<feature type="transmembrane region" description="Helical" evidence="5">
    <location>
        <begin position="53"/>
        <end position="72"/>
    </location>
</feature>
<evidence type="ECO:0000313" key="6">
    <source>
        <dbReference type="EMBL" id="SJZ45673.1"/>
    </source>
</evidence>
<feature type="transmembrane region" description="Helical" evidence="5">
    <location>
        <begin position="12"/>
        <end position="33"/>
    </location>
</feature>
<feature type="transmembrane region" description="Helical" evidence="5">
    <location>
        <begin position="302"/>
        <end position="326"/>
    </location>
</feature>
<dbReference type="STRING" id="171291.SAMN02745154_00173"/>
<keyword evidence="7" id="KW-1185">Reference proteome</keyword>
<dbReference type="Proteomes" id="UP000190389">
    <property type="component" value="Unassembled WGS sequence"/>
</dbReference>
<comment type="subcellular location">
    <subcellularLocation>
        <location evidence="1">Membrane</location>
        <topology evidence="1">Multi-pass membrane protein</topology>
    </subcellularLocation>
</comment>
<protein>
    <submittedName>
        <fullName evidence="6">Tellurite resistance protein TehA</fullName>
    </submittedName>
</protein>
<dbReference type="InterPro" id="IPR038665">
    <property type="entry name" value="Voltage-dep_anion_channel_sf"/>
</dbReference>
<dbReference type="InterPro" id="IPR004695">
    <property type="entry name" value="SLAC1/Mae1/Ssu1/TehA"/>
</dbReference>
<dbReference type="GO" id="GO:0055085">
    <property type="term" value="P:transmembrane transport"/>
    <property type="evidence" value="ECO:0007669"/>
    <property type="project" value="InterPro"/>
</dbReference>
<dbReference type="Pfam" id="PF03595">
    <property type="entry name" value="SLAC1"/>
    <property type="match status" value="1"/>
</dbReference>
<evidence type="ECO:0000313" key="7">
    <source>
        <dbReference type="Proteomes" id="UP000190389"/>
    </source>
</evidence>
<dbReference type="OrthoDB" id="396066at2"/>
<feature type="transmembrane region" description="Helical" evidence="5">
    <location>
        <begin position="194"/>
        <end position="215"/>
    </location>
</feature>
<feature type="transmembrane region" description="Helical" evidence="5">
    <location>
        <begin position="128"/>
        <end position="151"/>
    </location>
</feature>
<dbReference type="AlphaFoldDB" id="A0A1T4KTF7"/>
<dbReference type="RefSeq" id="WP_078746925.1">
    <property type="nucleotide sequence ID" value="NZ_CP137850.1"/>
</dbReference>
<evidence type="ECO:0000256" key="3">
    <source>
        <dbReference type="ARBA" id="ARBA00022989"/>
    </source>
</evidence>
<keyword evidence="2 5" id="KW-0812">Transmembrane</keyword>
<accession>A0A1T4KTF7</accession>